<dbReference type="EMBL" id="LBPY01000010">
    <property type="protein sequence ID" value="KKP66244.1"/>
    <property type="molecule type" value="Genomic_DNA"/>
</dbReference>
<dbReference type="AlphaFoldDB" id="A0A0G0BA82"/>
<accession>A0A0G0BA82</accession>
<dbReference type="Proteomes" id="UP000034952">
    <property type="component" value="Unassembled WGS sequence"/>
</dbReference>
<evidence type="ECO:0000313" key="2">
    <source>
        <dbReference type="Proteomes" id="UP000034952"/>
    </source>
</evidence>
<reference evidence="1 2" key="1">
    <citation type="journal article" date="2015" name="Nature">
        <title>rRNA introns, odd ribosomes, and small enigmatic genomes across a large radiation of phyla.</title>
        <authorList>
            <person name="Brown C.T."/>
            <person name="Hug L.A."/>
            <person name="Thomas B.C."/>
            <person name="Sharon I."/>
            <person name="Castelle C.J."/>
            <person name="Singh A."/>
            <person name="Wilkins M.J."/>
            <person name="Williams K.H."/>
            <person name="Banfield J.F."/>
        </authorList>
    </citation>
    <scope>NUCLEOTIDE SEQUENCE [LARGE SCALE GENOMIC DNA]</scope>
</reference>
<protein>
    <submittedName>
        <fullName evidence="1">Uncharacterized protein</fullName>
    </submittedName>
</protein>
<proteinExistence type="predicted"/>
<sequence>MLIKENNWDGGTSVYIKRRSYVLKNERIGTKQIKFFKKIVLFQEIENMSKFSLLEPCDQIDIGCWAYGAEVTIVMKKKKTVLKKNFFKAN</sequence>
<comment type="caution">
    <text evidence="1">The sequence shown here is derived from an EMBL/GenBank/DDBJ whole genome shotgun (WGS) entry which is preliminary data.</text>
</comment>
<gene>
    <name evidence="1" type="ORF">UR64_C0010G0009</name>
</gene>
<evidence type="ECO:0000313" key="1">
    <source>
        <dbReference type="EMBL" id="KKP66244.1"/>
    </source>
</evidence>
<name>A0A0G0BA82_9BACT</name>
<organism evidence="1 2">
    <name type="scientific">Candidatus Nomurabacteria bacterium GW2011_GWE1_35_16</name>
    <dbReference type="NCBI Taxonomy" id="1618761"/>
    <lineage>
        <taxon>Bacteria</taxon>
        <taxon>Candidatus Nomuraibacteriota</taxon>
    </lineage>
</organism>